<evidence type="ECO:0000256" key="2">
    <source>
        <dbReference type="ARBA" id="ARBA00004514"/>
    </source>
</evidence>
<dbReference type="PANTHER" id="PTHR10663:SF375">
    <property type="entry name" value="LD29171P"/>
    <property type="match status" value="1"/>
</dbReference>
<feature type="region of interest" description="Disordered" evidence="7">
    <location>
        <begin position="173"/>
        <end position="238"/>
    </location>
</feature>
<evidence type="ECO:0000313" key="10">
    <source>
        <dbReference type="EMBL" id="JAC76060.1"/>
    </source>
</evidence>
<feature type="domain" description="SEC7" evidence="8">
    <location>
        <begin position="546"/>
        <end position="734"/>
    </location>
</feature>
<dbReference type="Pfam" id="PF16206">
    <property type="entry name" value="Mon2_C"/>
    <property type="match status" value="1"/>
</dbReference>
<evidence type="ECO:0000256" key="7">
    <source>
        <dbReference type="SAM" id="MobiDB-lite"/>
    </source>
</evidence>
<feature type="region of interest" description="Disordered" evidence="7">
    <location>
        <begin position="502"/>
        <end position="543"/>
    </location>
</feature>
<evidence type="ECO:0000256" key="6">
    <source>
        <dbReference type="ARBA" id="ARBA00023136"/>
    </source>
</evidence>
<dbReference type="Gene3D" id="1.10.1000.11">
    <property type="entry name" value="Arf Nucleotide-binding Site Opener,domain 2"/>
    <property type="match status" value="1"/>
</dbReference>
<feature type="region of interest" description="Disordered" evidence="7">
    <location>
        <begin position="937"/>
        <end position="966"/>
    </location>
</feature>
<dbReference type="SUPFAM" id="SSF48425">
    <property type="entry name" value="Sec7 domain"/>
    <property type="match status" value="1"/>
</dbReference>
<dbReference type="InterPro" id="IPR046455">
    <property type="entry name" value="Sec7/BIG1-like_C"/>
</dbReference>
<keyword evidence="6" id="KW-0472">Membrane</keyword>
<dbReference type="InterPro" id="IPR016024">
    <property type="entry name" value="ARM-type_fold"/>
</dbReference>
<dbReference type="Pfam" id="PF12783">
    <property type="entry name" value="Sec7-like_HUS"/>
    <property type="match status" value="1"/>
</dbReference>
<dbReference type="SUPFAM" id="SSF48371">
    <property type="entry name" value="ARM repeat"/>
    <property type="match status" value="1"/>
</dbReference>
<dbReference type="InterPro" id="IPR032691">
    <property type="entry name" value="Mon2/Sec7/BIG1-like_HUS"/>
</dbReference>
<sequence length="1769" mass="194666">MPAPSGGHPASACLLLAARQQLNLRTASPTQVSLFTESPRSNVSQGPAHAPCTCLLTPLSTPRWRPLSFSPLQVVRCCYNIYLTSRSEVNQATAKASLTQMVNIVFQRMEANSVVVPMQPIMVSDILGLGPSMSSDTASVASVVQTFLNRVVDDFTAPPNPDALREGLDAAFASDRGGMDGDEMADNQDGGSSQGQASPHPPAPPATPEQQPRNPSDTHWRTPQEGASASKFTSSMSVGSANREQSHCSLAAKALQQSGPSSAVLLRDAFLVFRSLCKLSSKTSDSSPGMDAMAIRGKLLSLELIKILLENSGPVFARSERFISAVKQHLCLSLLKNSASPVPQAQRLSCSILLTLVRKFRQTLKAEVNEFFPMILLKALEPVGGTMATVNTSPSANIPFSPAHVTVILRCLKEQCSDGQLLVDLFVNYDCDLEGSNIFERMVIGLVRIAQGHGTLPDTASKQVQEQEAQHQLMSTECLVAILKSLVAWYLNGTAQAQEDGEQAEAVDAAEQSQGKKAKDRSVGNLSSASDAETDAGDKATREWEMVESRKAYKMGFQEGIALFNKKPQDGIRFMQEQGMLGKEPHEIAAFLGKTSGLNRTKIGEYLGEREDTALKVMHAYIDAMDFTDMDIDEAIRKFLADFRLPGEAQKIDRLMEKFAERYFMDNPSSLFKSADVAYVLAFSVIMLNTDAHNPMVKVKMTKEGFISNNRGINDGHDLPQEYLSDLYDRIVSNEIKMKDMELLEGRQAAPKEAPSAAKGWVDTIMGLIGRRNADLNEPSDDALHRTLDYLKEKAKGATFFTATDGETVRPMVEVAWAPMLGAFSVLYEDSMSPELCQACLEGFYYAVTLTSTLGMTMLRDTYVTSLSRFTSLHNPGNMTLKSAEALRTLIAAAERNSNNFQGAWPEVLRCVSRFDLLMQQHSGAPADSVLFAQNTAEPEKPEKQKRKFFRRSRHSRINDAGPMSDIDSTMREEREVITMAGETAAVGLQDVGTPRKPVHRPLAVGELMPAPPPGVLNAIDTEDLNRLFVCSDRLNSTAIVEFVTALCSVSLEELANTSHPRVYGLTKIVEIAHFNMTRIRLVWNRIWAVLSDYFITVGCHQNLSVAIFAVDSLRQLAMKFLERDELANYTFQNDFLRPFVVVMRQSSSLEIRELIIRCVSQMVLARVANVKSGWKSMFMVFTTAAQDEAQQIVRLSFETIEKIVREHFEHITETEVATFTDCVNCLIAFTNNSHSLDVALNAIAFLRFCAMKLADGTIGSVDELPEEALKEGEHHIGKASGIRCIDGRVSDGSDGRGDEAALARAEADTDGNILIVRGASGRLHFTDKDEHMYFWFPLLAGLSELTFDPRPDIRYSALEVLFDILRYHGKCFSASFWARVFDSVIFPIFDHVRAEVTDTTTFSDDRRRADEDKWLYETCTKCLQHLIDLFCHFFSVAQVMLPRLLELLKGFIRRSHQSLAAVGVAALVRLISEAGPIMSDAHWLQTMQAVRSSAVDTMPQVADLVWVSHASSGDGDGSAEIEAIGDAFLLRDWSLSEGVGSRRLSEMHCRAAVQLLLVQAAGEVYARHCRCLPSAAVVVILDVLRGISSHARAVDADLELRRALANKQAADGVAEHRCLPDPPLMKLESEASHSYLSVLLHISMAPGASEAKSAACIEERLVELCVANLQRYEEVGPFSDPGNAAALEDALAPSNISMTTSTAEHSVRAPLVVATLRALSSLGDEEFRRHLHEFFPLLTRLISCQHAPVEVQRALSTLFQKRIGPLLQ</sequence>
<dbReference type="GO" id="GO:0005829">
    <property type="term" value="C:cytosol"/>
    <property type="evidence" value="ECO:0007669"/>
    <property type="project" value="UniProtKB-SubCell"/>
</dbReference>
<dbReference type="Pfam" id="PF16213">
    <property type="entry name" value="DCB"/>
    <property type="match status" value="1"/>
</dbReference>
<dbReference type="InterPro" id="IPR032629">
    <property type="entry name" value="DCB_dom"/>
</dbReference>
<dbReference type="EMBL" id="GBEZ01019490">
    <property type="protein sequence ID" value="JAC67075.1"/>
    <property type="molecule type" value="Transcribed_RNA"/>
</dbReference>
<dbReference type="GO" id="GO:0015031">
    <property type="term" value="P:protein transport"/>
    <property type="evidence" value="ECO:0007669"/>
    <property type="project" value="UniProtKB-KW"/>
</dbReference>
<dbReference type="InterPro" id="IPR035999">
    <property type="entry name" value="Sec7_dom_sf"/>
</dbReference>
<dbReference type="SMART" id="SM00222">
    <property type="entry name" value="Sec7"/>
    <property type="match status" value="1"/>
</dbReference>
<evidence type="ECO:0000256" key="4">
    <source>
        <dbReference type="ARBA" id="ARBA00022490"/>
    </source>
</evidence>
<keyword evidence="5" id="KW-0653">Protein transport</keyword>
<dbReference type="InterPro" id="IPR000904">
    <property type="entry name" value="Sec7_dom"/>
</dbReference>
<reference evidence="10" key="1">
    <citation type="submission" date="2014-05" db="EMBL/GenBank/DDBJ databases">
        <title>The transcriptome of the halophilic microalga Tetraselmis sp. GSL018 isolated from the Great Salt Lake, Utah.</title>
        <authorList>
            <person name="Jinkerson R.E."/>
            <person name="D'Adamo S."/>
            <person name="Posewitz M.C."/>
        </authorList>
    </citation>
    <scope>NUCLEOTIDE SEQUENCE</scope>
    <source>
        <strain evidence="10">GSL018</strain>
    </source>
</reference>
<feature type="compositionally biased region" description="Basic residues" evidence="7">
    <location>
        <begin position="944"/>
        <end position="956"/>
    </location>
</feature>
<evidence type="ECO:0000259" key="8">
    <source>
        <dbReference type="PROSITE" id="PS50190"/>
    </source>
</evidence>
<keyword evidence="4" id="KW-0963">Cytoplasm</keyword>
<protein>
    <submittedName>
        <fullName evidence="10">Brefeldin a-inhibited guanine nucleotide-exchange protein 2-like</fullName>
    </submittedName>
</protein>
<dbReference type="GO" id="GO:0005802">
    <property type="term" value="C:trans-Golgi network"/>
    <property type="evidence" value="ECO:0007669"/>
    <property type="project" value="TreeGrafter"/>
</dbReference>
<dbReference type="FunFam" id="1.10.1000.11:FF:000003">
    <property type="entry name" value="Brefeldin A-inhibited guanine nucleotide-exchange protein 1"/>
    <property type="match status" value="1"/>
</dbReference>
<dbReference type="EMBL" id="GBEZ01009533">
    <property type="protein sequence ID" value="JAC76060.1"/>
    <property type="molecule type" value="Transcribed_RNA"/>
</dbReference>
<evidence type="ECO:0000256" key="1">
    <source>
        <dbReference type="ARBA" id="ARBA00004370"/>
    </source>
</evidence>
<comment type="subcellular location">
    <subcellularLocation>
        <location evidence="2">Cytoplasm</location>
        <location evidence="2">Cytosol</location>
    </subcellularLocation>
    <subcellularLocation>
        <location evidence="1">Membrane</location>
    </subcellularLocation>
</comment>
<proteinExistence type="predicted"/>
<dbReference type="Pfam" id="PF09324">
    <property type="entry name" value="Sec7-like_HDS"/>
    <property type="match status" value="1"/>
</dbReference>
<dbReference type="Gene3D" id="1.10.220.20">
    <property type="match status" value="1"/>
</dbReference>
<gene>
    <name evidence="9" type="ORF">TSPGSL018_12079</name>
    <name evidence="10" type="ORF">TSPGSL018_21284</name>
</gene>
<evidence type="ECO:0000256" key="5">
    <source>
        <dbReference type="ARBA" id="ARBA00022927"/>
    </source>
</evidence>
<dbReference type="PANTHER" id="PTHR10663">
    <property type="entry name" value="GUANYL-NUCLEOTIDE EXCHANGE FACTOR"/>
    <property type="match status" value="1"/>
</dbReference>
<dbReference type="GO" id="GO:0032012">
    <property type="term" value="P:regulation of ARF protein signal transduction"/>
    <property type="evidence" value="ECO:0007669"/>
    <property type="project" value="InterPro"/>
</dbReference>
<dbReference type="InterPro" id="IPR023394">
    <property type="entry name" value="Sec7_C_sf"/>
</dbReference>
<evidence type="ECO:0000256" key="3">
    <source>
        <dbReference type="ARBA" id="ARBA00022448"/>
    </source>
</evidence>
<dbReference type="CDD" id="cd00171">
    <property type="entry name" value="Sec7"/>
    <property type="match status" value="1"/>
</dbReference>
<name>A0A061RZG9_9CHLO</name>
<accession>A0A061RZG9</accession>
<dbReference type="FunFam" id="1.10.220.20:FF:000002">
    <property type="entry name" value="Brefeldin A-inhibited guanine nucleotide-exchange protein 1"/>
    <property type="match status" value="1"/>
</dbReference>
<dbReference type="GO" id="GO:0016020">
    <property type="term" value="C:membrane"/>
    <property type="evidence" value="ECO:0007669"/>
    <property type="project" value="UniProtKB-SubCell"/>
</dbReference>
<dbReference type="Pfam" id="PF01369">
    <property type="entry name" value="Sec7"/>
    <property type="match status" value="1"/>
</dbReference>
<dbReference type="PROSITE" id="PS50190">
    <property type="entry name" value="SEC7"/>
    <property type="match status" value="1"/>
</dbReference>
<keyword evidence="3" id="KW-0813">Transport</keyword>
<dbReference type="InterPro" id="IPR032817">
    <property type="entry name" value="Mon2_C"/>
</dbReference>
<dbReference type="GO" id="GO:0005085">
    <property type="term" value="F:guanyl-nucleotide exchange factor activity"/>
    <property type="evidence" value="ECO:0007669"/>
    <property type="project" value="InterPro"/>
</dbReference>
<feature type="compositionally biased region" description="Polar residues" evidence="7">
    <location>
        <begin position="225"/>
        <end position="238"/>
    </location>
</feature>
<evidence type="ECO:0000313" key="9">
    <source>
        <dbReference type="EMBL" id="JAC67075.1"/>
    </source>
</evidence>
<dbReference type="Pfam" id="PF20252">
    <property type="entry name" value="BIG2_C"/>
    <property type="match status" value="1"/>
</dbReference>
<dbReference type="InterPro" id="IPR015403">
    <property type="entry name" value="Mon2/Sec7/BIG1-like_HDS"/>
</dbReference>
<organism evidence="10">
    <name type="scientific">Tetraselmis sp. GSL018</name>
    <dbReference type="NCBI Taxonomy" id="582737"/>
    <lineage>
        <taxon>Eukaryota</taxon>
        <taxon>Viridiplantae</taxon>
        <taxon>Chlorophyta</taxon>
        <taxon>core chlorophytes</taxon>
        <taxon>Chlorodendrophyceae</taxon>
        <taxon>Chlorodendrales</taxon>
        <taxon>Chlorodendraceae</taxon>
        <taxon>Tetraselmis</taxon>
    </lineage>
</organism>